<dbReference type="AlphaFoldDB" id="A0AAV4CDN0"/>
<evidence type="ECO:0000313" key="2">
    <source>
        <dbReference type="EMBL" id="GFO29446.1"/>
    </source>
</evidence>
<evidence type="ECO:0000313" key="3">
    <source>
        <dbReference type="Proteomes" id="UP000735302"/>
    </source>
</evidence>
<evidence type="ECO:0000256" key="1">
    <source>
        <dbReference type="SAM" id="MobiDB-lite"/>
    </source>
</evidence>
<keyword evidence="3" id="KW-1185">Reference proteome</keyword>
<sequence length="92" mass="10323">MPFTIYTDHKPLVPLFASKELAKLPTRIQRFLLRVARYGPDVIHVPESNQIVADARSRAPSSSPNEKACSSQKKSRLWLNNPSSPCPLPQLN</sequence>
<proteinExistence type="predicted"/>
<dbReference type="EMBL" id="BLXT01006160">
    <property type="protein sequence ID" value="GFO29446.1"/>
    <property type="molecule type" value="Genomic_DNA"/>
</dbReference>
<feature type="compositionally biased region" description="Polar residues" evidence="1">
    <location>
        <begin position="68"/>
        <end position="83"/>
    </location>
</feature>
<organism evidence="2 3">
    <name type="scientific">Plakobranchus ocellatus</name>
    <dbReference type="NCBI Taxonomy" id="259542"/>
    <lineage>
        <taxon>Eukaryota</taxon>
        <taxon>Metazoa</taxon>
        <taxon>Spiralia</taxon>
        <taxon>Lophotrochozoa</taxon>
        <taxon>Mollusca</taxon>
        <taxon>Gastropoda</taxon>
        <taxon>Heterobranchia</taxon>
        <taxon>Euthyneura</taxon>
        <taxon>Panpulmonata</taxon>
        <taxon>Sacoglossa</taxon>
        <taxon>Placobranchoidea</taxon>
        <taxon>Plakobranchidae</taxon>
        <taxon>Plakobranchus</taxon>
    </lineage>
</organism>
<dbReference type="Proteomes" id="UP000735302">
    <property type="component" value="Unassembled WGS sequence"/>
</dbReference>
<protein>
    <submittedName>
        <fullName evidence="2">Pol polyprotein</fullName>
    </submittedName>
</protein>
<accession>A0AAV4CDN0</accession>
<name>A0AAV4CDN0_9GAST</name>
<gene>
    <name evidence="2" type="ORF">PoB_005595100</name>
</gene>
<comment type="caution">
    <text evidence="2">The sequence shown here is derived from an EMBL/GenBank/DDBJ whole genome shotgun (WGS) entry which is preliminary data.</text>
</comment>
<feature type="region of interest" description="Disordered" evidence="1">
    <location>
        <begin position="54"/>
        <end position="92"/>
    </location>
</feature>
<reference evidence="2 3" key="1">
    <citation type="journal article" date="2021" name="Elife">
        <title>Chloroplast acquisition without the gene transfer in kleptoplastic sea slugs, Plakobranchus ocellatus.</title>
        <authorList>
            <person name="Maeda T."/>
            <person name="Takahashi S."/>
            <person name="Yoshida T."/>
            <person name="Shimamura S."/>
            <person name="Takaki Y."/>
            <person name="Nagai Y."/>
            <person name="Toyoda A."/>
            <person name="Suzuki Y."/>
            <person name="Arimoto A."/>
            <person name="Ishii H."/>
            <person name="Satoh N."/>
            <person name="Nishiyama T."/>
            <person name="Hasebe M."/>
            <person name="Maruyama T."/>
            <person name="Minagawa J."/>
            <person name="Obokata J."/>
            <person name="Shigenobu S."/>
        </authorList>
    </citation>
    <scope>NUCLEOTIDE SEQUENCE [LARGE SCALE GENOMIC DNA]</scope>
</reference>